<feature type="region of interest" description="Disordered" evidence="10">
    <location>
        <begin position="678"/>
        <end position="710"/>
    </location>
</feature>
<dbReference type="EnsemblMetazoa" id="XM_038194836.1">
    <property type="protein sequence ID" value="XP_038050764.1"/>
    <property type="gene ID" value="LOC119723928"/>
</dbReference>
<evidence type="ECO:0000313" key="12">
    <source>
        <dbReference type="EnsemblMetazoa" id="XP_038050764.1"/>
    </source>
</evidence>
<feature type="compositionally biased region" description="Low complexity" evidence="10">
    <location>
        <begin position="794"/>
        <end position="804"/>
    </location>
</feature>
<feature type="compositionally biased region" description="Basic and acidic residues" evidence="10">
    <location>
        <begin position="679"/>
        <end position="699"/>
    </location>
</feature>
<organism evidence="12 13">
    <name type="scientific">Patiria miniata</name>
    <name type="common">Bat star</name>
    <name type="synonym">Asterina miniata</name>
    <dbReference type="NCBI Taxonomy" id="46514"/>
    <lineage>
        <taxon>Eukaryota</taxon>
        <taxon>Metazoa</taxon>
        <taxon>Echinodermata</taxon>
        <taxon>Eleutherozoa</taxon>
        <taxon>Asterozoa</taxon>
        <taxon>Asteroidea</taxon>
        <taxon>Valvatacea</taxon>
        <taxon>Valvatida</taxon>
        <taxon>Asterinidae</taxon>
        <taxon>Patiria</taxon>
    </lineage>
</organism>
<dbReference type="GO" id="GO:0004383">
    <property type="term" value="F:guanylate cyclase activity"/>
    <property type="evidence" value="ECO:0007669"/>
    <property type="project" value="UniProtKB-EC"/>
</dbReference>
<dbReference type="RefSeq" id="XP_038050764.1">
    <property type="nucleotide sequence ID" value="XM_038194836.1"/>
</dbReference>
<evidence type="ECO:0000256" key="6">
    <source>
        <dbReference type="ARBA" id="ARBA00023239"/>
    </source>
</evidence>
<dbReference type="PANTHER" id="PTHR45655">
    <property type="entry name" value="GUANYLATE CYCLASE SOLUBLE SUBUNIT BETA-2"/>
    <property type="match status" value="1"/>
</dbReference>
<evidence type="ECO:0000256" key="5">
    <source>
        <dbReference type="ARBA" id="ARBA00023134"/>
    </source>
</evidence>
<comment type="subcellular location">
    <subcellularLocation>
        <location evidence="1">Cytoplasm</location>
    </subcellularLocation>
</comment>
<dbReference type="InterPro" id="IPR024096">
    <property type="entry name" value="NO_sig/Golgi_transp_ligand-bd"/>
</dbReference>
<proteinExistence type="inferred from homology"/>
<dbReference type="SMART" id="SM00044">
    <property type="entry name" value="CYCc"/>
    <property type="match status" value="1"/>
</dbReference>
<dbReference type="CDD" id="cd07302">
    <property type="entry name" value="CHD"/>
    <property type="match status" value="1"/>
</dbReference>
<keyword evidence="4" id="KW-0547">Nucleotide-binding</keyword>
<dbReference type="Gene3D" id="3.90.1520.10">
    <property type="entry name" value="H-NOX domain"/>
    <property type="match status" value="1"/>
</dbReference>
<dbReference type="InterPro" id="IPR001054">
    <property type="entry name" value="A/G_cyclase"/>
</dbReference>
<evidence type="ECO:0000256" key="4">
    <source>
        <dbReference type="ARBA" id="ARBA00022741"/>
    </source>
</evidence>
<dbReference type="InterPro" id="IPR038158">
    <property type="entry name" value="H-NOX_domain_sf"/>
</dbReference>
<evidence type="ECO:0000256" key="8">
    <source>
        <dbReference type="RuleBase" id="RU000405"/>
    </source>
</evidence>
<keyword evidence="5" id="KW-0342">GTP-binding</keyword>
<accession>A0A913ZH77</accession>
<dbReference type="GO" id="GO:0005525">
    <property type="term" value="F:GTP binding"/>
    <property type="evidence" value="ECO:0007669"/>
    <property type="project" value="UniProtKB-KW"/>
</dbReference>
<dbReference type="GO" id="GO:0020037">
    <property type="term" value="F:heme binding"/>
    <property type="evidence" value="ECO:0007669"/>
    <property type="project" value="InterPro"/>
</dbReference>
<dbReference type="InterPro" id="IPR018297">
    <property type="entry name" value="A/G_cyclase_CS"/>
</dbReference>
<name>A0A913ZH77_PATMI</name>
<keyword evidence="7" id="KW-0141">cGMP biosynthesis</keyword>
<feature type="compositionally biased region" description="Basic and acidic residues" evidence="10">
    <location>
        <begin position="813"/>
        <end position="823"/>
    </location>
</feature>
<dbReference type="EC" id="4.6.1.2" evidence="2"/>
<dbReference type="GO" id="GO:0070482">
    <property type="term" value="P:response to oxygen levels"/>
    <property type="evidence" value="ECO:0007669"/>
    <property type="project" value="TreeGrafter"/>
</dbReference>
<dbReference type="FunFam" id="3.30.450.260:FF:000002">
    <property type="entry name" value="guanylate cyclase soluble subunit alpha-2"/>
    <property type="match status" value="1"/>
</dbReference>
<dbReference type="GO" id="GO:0008074">
    <property type="term" value="C:guanylate cyclase complex, soluble"/>
    <property type="evidence" value="ECO:0007669"/>
    <property type="project" value="TreeGrafter"/>
</dbReference>
<evidence type="ECO:0000256" key="1">
    <source>
        <dbReference type="ARBA" id="ARBA00004496"/>
    </source>
</evidence>
<dbReference type="Pfam" id="PF07701">
    <property type="entry name" value="HNOBA"/>
    <property type="match status" value="1"/>
</dbReference>
<comment type="similarity">
    <text evidence="8">Belongs to the adenylyl cyclase class-4/guanylyl cyclase family.</text>
</comment>
<dbReference type="InterPro" id="IPR029787">
    <property type="entry name" value="Nucleotide_cyclase"/>
</dbReference>
<dbReference type="Proteomes" id="UP000887568">
    <property type="component" value="Unplaced"/>
</dbReference>
<keyword evidence="13" id="KW-1185">Reference proteome</keyword>
<dbReference type="PROSITE" id="PS00452">
    <property type="entry name" value="GUANYLATE_CYCLASE_1"/>
    <property type="match status" value="1"/>
</dbReference>
<feature type="region of interest" description="Disordered" evidence="10">
    <location>
        <begin position="731"/>
        <end position="823"/>
    </location>
</feature>
<keyword evidence="9" id="KW-0175">Coiled coil</keyword>
<dbReference type="Gene3D" id="3.30.70.1230">
    <property type="entry name" value="Nucleotide cyclase"/>
    <property type="match status" value="1"/>
</dbReference>
<evidence type="ECO:0000256" key="3">
    <source>
        <dbReference type="ARBA" id="ARBA00022490"/>
    </source>
</evidence>
<reference evidence="12" key="1">
    <citation type="submission" date="2022-11" db="UniProtKB">
        <authorList>
            <consortium name="EnsemblMetazoa"/>
        </authorList>
    </citation>
    <scope>IDENTIFICATION</scope>
</reference>
<feature type="coiled-coil region" evidence="9">
    <location>
        <begin position="436"/>
        <end position="463"/>
    </location>
</feature>
<keyword evidence="6 8" id="KW-0456">Lyase</keyword>
<protein>
    <recommendedName>
        <fullName evidence="2">guanylate cyclase</fullName>
        <ecNumber evidence="2">4.6.1.2</ecNumber>
    </recommendedName>
</protein>
<dbReference type="OMA" id="RDEITMQ"/>
<dbReference type="OrthoDB" id="6127067at2759"/>
<dbReference type="AlphaFoldDB" id="A0A913ZH77"/>
<dbReference type="InterPro" id="IPR011645">
    <property type="entry name" value="HNOB_dom_associated"/>
</dbReference>
<dbReference type="Pfam" id="PF07700">
    <property type="entry name" value="HNOB"/>
    <property type="match status" value="1"/>
</dbReference>
<sequence length="823" mass="93514">MYGFINLCVRALVLEKFGDEAWHKIRESAGVEDSFITHGCYDDTTTLQLVQAASEVSGLKVPVILELFGEFFFSFCQQSGYDEMLRALGGNLKSFLENLDSLHSYLSFSYEQMEAPSFRCERRHNDNALILHYYSHRKGLHPIVVGIVRAVAKEFFDSELKMEVLEETHEEERNGKKEHVTFAIYQRRIRKIDEGPPKFVAQSRKHSEQQLNKEWVGEQAGSPISDVSQEWQPFSWDVQAVFRNIEEQKEAGTNHFSPQKIHQSLISLGNLYGSFVPSYPEKLWMTQQIFCEFFPYHLVFDSELNVMQAGVHIQRIMPKLRRMESNPVSWFFDLIHPQIDWCIKSIQKFENMQFVLQTRRDSITQGWGDDKPMLQLRGQMVWMDSLDAMVYICSPRVASLKELEARNLHLSDIPFHDVTRDLILFNHQRLAEIELGKQLEQKKEELRTALQALESEKQKTDMLLHSMLPRQVADQLRDGKRVEAGEYELVTILFSDIVSFTNICAECRPIDIVNMLNALYIRFDKLTTVHDVYKVETIGDAYMVVGGLPIPLTTHAERVANMALGMMVASSEVISPVSREPIGIRIGIHSGPAVAGVVGEKMPRYCLFGDTVNTASRMESHGVPYKIHISSTTYSCLEERAFRFENRGEIVIKGKGLMNTYFLEGNDSATIEEILGTYRENEADSSRGSTPEKTDKTKTPPDTPLLTAGRYIGVGFGPKVSDELKVVPMYYPDNDKNRTPYRVPKPSSTAKTSSGTSASSSSEPTSEERPKCPVYRELSQAKGRSPVDSEGARSSRSAGATSSPRRMRNRMSNHRESKTCILL</sequence>
<dbReference type="Pfam" id="PF00211">
    <property type="entry name" value="Guanylate_cyc"/>
    <property type="match status" value="1"/>
</dbReference>
<dbReference type="PANTHER" id="PTHR45655:SF13">
    <property type="entry name" value="SOLUBLE GUANYLATE CYCLASE GCY-32-RELATED"/>
    <property type="match status" value="1"/>
</dbReference>
<keyword evidence="3" id="KW-0963">Cytoplasm</keyword>
<dbReference type="PROSITE" id="PS50125">
    <property type="entry name" value="GUANYLATE_CYCLASE_2"/>
    <property type="match status" value="1"/>
</dbReference>
<evidence type="ECO:0000256" key="10">
    <source>
        <dbReference type="SAM" id="MobiDB-lite"/>
    </source>
</evidence>
<feature type="compositionally biased region" description="Low complexity" evidence="10">
    <location>
        <begin position="745"/>
        <end position="764"/>
    </location>
</feature>
<evidence type="ECO:0000256" key="9">
    <source>
        <dbReference type="SAM" id="Coils"/>
    </source>
</evidence>
<dbReference type="SUPFAM" id="SSF55073">
    <property type="entry name" value="Nucleotide cyclase"/>
    <property type="match status" value="1"/>
</dbReference>
<evidence type="ECO:0000259" key="11">
    <source>
        <dbReference type="PROSITE" id="PS50125"/>
    </source>
</evidence>
<dbReference type="InterPro" id="IPR011644">
    <property type="entry name" value="Heme_NO-bd"/>
</dbReference>
<dbReference type="SUPFAM" id="SSF111126">
    <property type="entry name" value="Ligand-binding domain in the NO signalling and Golgi transport"/>
    <property type="match status" value="1"/>
</dbReference>
<dbReference type="FunFam" id="3.30.70.1230:FF:000007">
    <property type="entry name" value="Guanylate cyclase soluble subunit alpha-3"/>
    <property type="match status" value="1"/>
</dbReference>
<dbReference type="GeneID" id="119723928"/>
<dbReference type="Gene3D" id="3.30.450.260">
    <property type="entry name" value="Haem NO binding associated domain"/>
    <property type="match status" value="1"/>
</dbReference>
<feature type="domain" description="Guanylate cyclase" evidence="11">
    <location>
        <begin position="491"/>
        <end position="619"/>
    </location>
</feature>
<evidence type="ECO:0000256" key="2">
    <source>
        <dbReference type="ARBA" id="ARBA00012202"/>
    </source>
</evidence>
<dbReference type="InterPro" id="IPR042463">
    <property type="entry name" value="HNOB_dom_associated_sf"/>
</dbReference>
<evidence type="ECO:0000313" key="13">
    <source>
        <dbReference type="Proteomes" id="UP000887568"/>
    </source>
</evidence>
<dbReference type="GO" id="GO:0019934">
    <property type="term" value="P:cGMP-mediated signaling"/>
    <property type="evidence" value="ECO:0007669"/>
    <property type="project" value="TreeGrafter"/>
</dbReference>
<evidence type="ECO:0000256" key="7">
    <source>
        <dbReference type="ARBA" id="ARBA00023293"/>
    </source>
</evidence>
<dbReference type="Gene3D" id="6.10.250.780">
    <property type="match status" value="1"/>
</dbReference>